<dbReference type="InterPro" id="IPR036986">
    <property type="entry name" value="S4_RNA-bd_sf"/>
</dbReference>
<protein>
    <submittedName>
        <fullName evidence="5">Ribosomal protein S4</fullName>
    </submittedName>
</protein>
<feature type="domain" description="RNA-binding S4" evidence="4">
    <location>
        <begin position="91"/>
        <end position="152"/>
    </location>
</feature>
<dbReference type="GO" id="GO:0042274">
    <property type="term" value="P:ribosomal small subunit biogenesis"/>
    <property type="evidence" value="ECO:0007669"/>
    <property type="project" value="TreeGrafter"/>
</dbReference>
<dbReference type="InterPro" id="IPR022801">
    <property type="entry name" value="Ribosomal_uS4"/>
</dbReference>
<proteinExistence type="inferred from homology"/>
<evidence type="ECO:0000256" key="1">
    <source>
        <dbReference type="ARBA" id="ARBA00007465"/>
    </source>
</evidence>
<reference evidence="5" key="2">
    <citation type="submission" date="2021-12" db="EMBL/GenBank/DDBJ databases">
        <title>Complete Mitochondrial Genome of Zygophyllum fabago.</title>
        <authorList>
            <person name="Xi Z."/>
        </authorList>
    </citation>
    <scope>NUCLEOTIDE SEQUENCE</scope>
</reference>
<dbReference type="Pfam" id="PF01479">
    <property type="entry name" value="S4"/>
    <property type="match status" value="1"/>
</dbReference>
<dbReference type="PANTHER" id="PTHR11831">
    <property type="entry name" value="30S 40S RIBOSOMAL PROTEIN"/>
    <property type="match status" value="1"/>
</dbReference>
<geneLocation type="mitochondrion" evidence="5"/>
<accession>A0A8K1T0I9</accession>
<dbReference type="EMBL" id="MK431827">
    <property type="protein sequence ID" value="UFX34232.1"/>
    <property type="molecule type" value="Genomic_DNA"/>
</dbReference>
<dbReference type="InterPro" id="IPR002942">
    <property type="entry name" value="S4_RNA-bd"/>
</dbReference>
<dbReference type="AlphaFoldDB" id="A0A8K1T0I9"/>
<evidence type="ECO:0000256" key="2">
    <source>
        <dbReference type="ARBA" id="ARBA00023274"/>
    </source>
</evidence>
<dbReference type="GO" id="GO:0015935">
    <property type="term" value="C:small ribosomal subunit"/>
    <property type="evidence" value="ECO:0007669"/>
    <property type="project" value="TreeGrafter"/>
</dbReference>
<name>A0A8K1T0I9_9ROSI</name>
<keyword evidence="3" id="KW-0694">RNA-binding</keyword>
<keyword evidence="5" id="KW-0496">Mitochondrion</keyword>
<dbReference type="SUPFAM" id="SSF55174">
    <property type="entry name" value="Alpha-L RNA-binding motif"/>
    <property type="match status" value="1"/>
</dbReference>
<comment type="similarity">
    <text evidence="1">Belongs to the universal ribosomal protein uS4 family.</text>
</comment>
<dbReference type="Gene3D" id="3.10.290.10">
    <property type="entry name" value="RNA-binding S4 domain"/>
    <property type="match status" value="1"/>
</dbReference>
<sequence length="389" mass="46913">MPALRFQTCRLLSGNVRNRKLTIIQRRILRRLRKKKRSIKRKIYPRENLNSYIQLQTTRKLPLFYGDLPITEMHRGTKRTSYIPFLLNPETRSDVLPVRLHFRETIPQARQPISHRRVCVNNRMVSLTHLKVSHGDIISFKENDARIRGEEIRRSFYIEISVEKRIGKFLVRMWRRTKRKRRDNPVRMWRRKKKEWFHLLKTKRRCRLLIKDRFLQKLRSSMQEEDLERTTKKFGSEKVCLGSSFAEHSRMKRNLYHFKSLFLSKRRNEKNRNLPTRTISPIVDHSSLYSNSTYCSASPHQLTIKKRIKRLLMKKRIKRLPPMKKRIKRLLMKKRIKRIELPTHYSEVNHRTPKAVVSYGPNIGHIPHDIRWKDLNLPLRSGNGRGQNI</sequence>
<keyword evidence="5" id="KW-0689">Ribosomal protein</keyword>
<dbReference type="PROSITE" id="PS50889">
    <property type="entry name" value="S4"/>
    <property type="match status" value="1"/>
</dbReference>
<dbReference type="GO" id="GO:0003735">
    <property type="term" value="F:structural constituent of ribosome"/>
    <property type="evidence" value="ECO:0007669"/>
    <property type="project" value="TreeGrafter"/>
</dbReference>
<dbReference type="CDD" id="cd00165">
    <property type="entry name" value="S4"/>
    <property type="match status" value="1"/>
</dbReference>
<dbReference type="GO" id="GO:0019843">
    <property type="term" value="F:rRNA binding"/>
    <property type="evidence" value="ECO:0007669"/>
    <property type="project" value="InterPro"/>
</dbReference>
<reference evidence="5" key="1">
    <citation type="submission" date="2019-01" db="EMBL/GenBank/DDBJ databases">
        <authorList>
            <person name="Zha X."/>
        </authorList>
    </citation>
    <scope>NUCLEOTIDE SEQUENCE</scope>
</reference>
<dbReference type="SMART" id="SM00363">
    <property type="entry name" value="S4"/>
    <property type="match status" value="1"/>
</dbReference>
<organism evidence="5">
    <name type="scientific">Zygophyllum fabago</name>
    <dbReference type="NCBI Taxonomy" id="66652"/>
    <lineage>
        <taxon>Eukaryota</taxon>
        <taxon>Viridiplantae</taxon>
        <taxon>Streptophyta</taxon>
        <taxon>Embryophyta</taxon>
        <taxon>Tracheophyta</taxon>
        <taxon>Spermatophyta</taxon>
        <taxon>Magnoliopsida</taxon>
        <taxon>eudicotyledons</taxon>
        <taxon>Gunneridae</taxon>
        <taxon>Pentapetalae</taxon>
        <taxon>rosids</taxon>
        <taxon>fabids</taxon>
        <taxon>Zygophyllales</taxon>
        <taxon>Zygophyllaceae</taxon>
        <taxon>Zygophylloideae</taxon>
        <taxon>Zygophyllum</taxon>
    </lineage>
</organism>
<evidence type="ECO:0000259" key="4">
    <source>
        <dbReference type="SMART" id="SM00363"/>
    </source>
</evidence>
<dbReference type="PANTHER" id="PTHR11831:SF30">
    <property type="entry name" value="SMALL RIBOSOMAL SUBUNIT PROTEIN US4M"/>
    <property type="match status" value="1"/>
</dbReference>
<evidence type="ECO:0000313" key="5">
    <source>
        <dbReference type="EMBL" id="UFX34232.1"/>
    </source>
</evidence>
<evidence type="ECO:0000256" key="3">
    <source>
        <dbReference type="PROSITE-ProRule" id="PRU00182"/>
    </source>
</evidence>
<keyword evidence="2" id="KW-0687">Ribonucleoprotein</keyword>
<gene>
    <name evidence="5" type="primary">rps4</name>
</gene>